<dbReference type="GO" id="GO:0006281">
    <property type="term" value="P:DNA repair"/>
    <property type="evidence" value="ECO:0007669"/>
    <property type="project" value="UniProtKB-KW"/>
</dbReference>
<accession>A0A7H9DXX4</accession>
<comment type="cofactor">
    <cofactor evidence="2">
        <name>Mg(2+)</name>
        <dbReference type="ChEBI" id="CHEBI:18420"/>
    </cofactor>
</comment>
<gene>
    <name evidence="11" type="ORF">FH779_16130</name>
</gene>
<dbReference type="RefSeq" id="WP_180905433.1">
    <property type="nucleotide sequence ID" value="NZ_CP040908.1"/>
</dbReference>
<evidence type="ECO:0000259" key="10">
    <source>
        <dbReference type="Pfam" id="PF03372"/>
    </source>
</evidence>
<dbReference type="SUPFAM" id="SSF56219">
    <property type="entry name" value="DNase I-like"/>
    <property type="match status" value="1"/>
</dbReference>
<evidence type="ECO:0000256" key="9">
    <source>
        <dbReference type="SAM" id="Phobius"/>
    </source>
</evidence>
<keyword evidence="3" id="KW-0540">Nuclease</keyword>
<dbReference type="GO" id="GO:0004527">
    <property type="term" value="F:exonuclease activity"/>
    <property type="evidence" value="ECO:0007669"/>
    <property type="project" value="UniProtKB-KW"/>
</dbReference>
<sequence length="313" mass="36710">MLTKWSRILFFVFAGIYLTSKSFYQYFVFDMLSHYSIYALIIAFFLCLIHNYAIRKEEKKNIFWLIPLVAIPIITYKNLGNFYFGDNAKGEKSNFKITSINIFSQNEEFQHLKDYLAKEKSDVLVLQELTPAWQKHVEFIRKEYPYYKEEVRNNNFGIAIYSKIPFTKVSTKNYIDEMHPSILAEIIVDAKPLSILATHPVPPLPNQARFERRNKQYELMKQEIDALSNENIILVGDLNSTVYSPNFKLVQSDKMKDARSGFGLNNSWNAFIPIFRTNIDQCWVSKNIKVTNFYRGDDIKSDHFPIVAELKIE</sequence>
<evidence type="ECO:0000256" key="2">
    <source>
        <dbReference type="ARBA" id="ARBA00001946"/>
    </source>
</evidence>
<evidence type="ECO:0000256" key="7">
    <source>
        <dbReference type="ARBA" id="ARBA00022842"/>
    </source>
</evidence>
<comment type="cofactor">
    <cofactor evidence="1">
        <name>Mn(2+)</name>
        <dbReference type="ChEBI" id="CHEBI:29035"/>
    </cofactor>
</comment>
<keyword evidence="6" id="KW-0378">Hydrolase</keyword>
<keyword evidence="9" id="KW-1133">Transmembrane helix</keyword>
<keyword evidence="11" id="KW-0255">Endonuclease</keyword>
<feature type="domain" description="Endonuclease/exonuclease/phosphatase" evidence="10">
    <location>
        <begin position="99"/>
        <end position="303"/>
    </location>
</feature>
<evidence type="ECO:0000313" key="12">
    <source>
        <dbReference type="Proteomes" id="UP000510643"/>
    </source>
</evidence>
<evidence type="ECO:0000256" key="6">
    <source>
        <dbReference type="ARBA" id="ARBA00022801"/>
    </source>
</evidence>
<keyword evidence="9" id="KW-0472">Membrane</keyword>
<dbReference type="GO" id="GO:0004519">
    <property type="term" value="F:endonuclease activity"/>
    <property type="evidence" value="ECO:0007669"/>
    <property type="project" value="UniProtKB-KW"/>
</dbReference>
<dbReference type="KEGG" id="efal:FH779_16130"/>
<keyword evidence="5" id="KW-0227">DNA damage</keyword>
<dbReference type="PANTHER" id="PTHR15822:SF4">
    <property type="entry name" value="TYROSYL-DNA PHOSPHODIESTERASE 2"/>
    <property type="match status" value="1"/>
</dbReference>
<dbReference type="Pfam" id="PF03372">
    <property type="entry name" value="Exo_endo_phos"/>
    <property type="match status" value="1"/>
</dbReference>
<name>A0A7H9DXX4_9FLAO</name>
<reference evidence="11 12" key="1">
    <citation type="submission" date="2019-06" db="EMBL/GenBank/DDBJ databases">
        <title>Emergence of pandrug resistant Empedobacter falsenii in China.</title>
        <authorList>
            <person name="Dong N."/>
            <person name="Chen S."/>
            <person name="Zhang R."/>
        </authorList>
    </citation>
    <scope>NUCLEOTIDE SEQUENCE [LARGE SCALE GENOMIC DNA]</scope>
    <source>
        <strain evidence="11 12">1681-1</strain>
    </source>
</reference>
<dbReference type="InterPro" id="IPR051547">
    <property type="entry name" value="TDP2-like"/>
</dbReference>
<dbReference type="Gene3D" id="3.60.10.10">
    <property type="entry name" value="Endonuclease/exonuclease/phosphatase"/>
    <property type="match status" value="1"/>
</dbReference>
<protein>
    <submittedName>
        <fullName evidence="11">Endonuclease/exonuclease/phosphatase</fullName>
    </submittedName>
</protein>
<evidence type="ECO:0000256" key="1">
    <source>
        <dbReference type="ARBA" id="ARBA00001936"/>
    </source>
</evidence>
<feature type="transmembrane region" description="Helical" evidence="9">
    <location>
        <begin position="35"/>
        <end position="54"/>
    </location>
</feature>
<keyword evidence="12" id="KW-1185">Reference proteome</keyword>
<dbReference type="GeneID" id="78403016"/>
<keyword evidence="8" id="KW-0234">DNA repair</keyword>
<evidence type="ECO:0000256" key="8">
    <source>
        <dbReference type="ARBA" id="ARBA00023204"/>
    </source>
</evidence>
<organism evidence="11 12">
    <name type="scientific">Empedobacter falsenii</name>
    <dbReference type="NCBI Taxonomy" id="343874"/>
    <lineage>
        <taxon>Bacteria</taxon>
        <taxon>Pseudomonadati</taxon>
        <taxon>Bacteroidota</taxon>
        <taxon>Flavobacteriia</taxon>
        <taxon>Flavobacteriales</taxon>
        <taxon>Weeksellaceae</taxon>
        <taxon>Empedobacter</taxon>
    </lineage>
</organism>
<feature type="transmembrane region" description="Helical" evidence="9">
    <location>
        <begin position="61"/>
        <end position="79"/>
    </location>
</feature>
<keyword evidence="9" id="KW-0812">Transmembrane</keyword>
<dbReference type="InterPro" id="IPR036691">
    <property type="entry name" value="Endo/exonu/phosph_ase_sf"/>
</dbReference>
<feature type="transmembrane region" description="Helical" evidence="9">
    <location>
        <begin position="7"/>
        <end position="29"/>
    </location>
</feature>
<keyword evidence="7" id="KW-0460">Magnesium</keyword>
<dbReference type="GO" id="GO:0046872">
    <property type="term" value="F:metal ion binding"/>
    <property type="evidence" value="ECO:0007669"/>
    <property type="project" value="UniProtKB-KW"/>
</dbReference>
<proteinExistence type="predicted"/>
<keyword evidence="11" id="KW-0269">Exonuclease</keyword>
<evidence type="ECO:0000313" key="11">
    <source>
        <dbReference type="EMBL" id="QLL59516.1"/>
    </source>
</evidence>
<evidence type="ECO:0000256" key="3">
    <source>
        <dbReference type="ARBA" id="ARBA00022722"/>
    </source>
</evidence>
<keyword evidence="4" id="KW-0479">Metal-binding</keyword>
<dbReference type="PANTHER" id="PTHR15822">
    <property type="entry name" value="TRAF AND TNF RECEPTOR-ASSOCIATED PROTEIN"/>
    <property type="match status" value="1"/>
</dbReference>
<dbReference type="Proteomes" id="UP000510643">
    <property type="component" value="Chromosome"/>
</dbReference>
<evidence type="ECO:0000256" key="5">
    <source>
        <dbReference type="ARBA" id="ARBA00022763"/>
    </source>
</evidence>
<evidence type="ECO:0000256" key="4">
    <source>
        <dbReference type="ARBA" id="ARBA00022723"/>
    </source>
</evidence>
<dbReference type="InterPro" id="IPR005135">
    <property type="entry name" value="Endo/exonuclease/phosphatase"/>
</dbReference>
<dbReference type="AlphaFoldDB" id="A0A7H9DXX4"/>
<dbReference type="EMBL" id="CP040908">
    <property type="protein sequence ID" value="QLL59516.1"/>
    <property type="molecule type" value="Genomic_DNA"/>
</dbReference>